<evidence type="ECO:0000313" key="4">
    <source>
        <dbReference type="Proteomes" id="UP000198765"/>
    </source>
</evidence>
<dbReference type="AlphaFoldDB" id="A0A1A8ZBG5"/>
<dbReference type="Gene3D" id="3.40.47.10">
    <property type="match status" value="1"/>
</dbReference>
<dbReference type="InterPro" id="IPR016039">
    <property type="entry name" value="Thiolase-like"/>
</dbReference>
<keyword evidence="4" id="KW-1185">Reference proteome</keyword>
<evidence type="ECO:0000259" key="2">
    <source>
        <dbReference type="Pfam" id="PF00109"/>
    </source>
</evidence>
<dbReference type="PATRIC" id="fig|299146.4.peg.1198"/>
<feature type="domain" description="Beta-ketoacyl synthase-like N-terminal" evidence="2">
    <location>
        <begin position="16"/>
        <end position="216"/>
    </location>
</feature>
<organism evidence="3 4">
    <name type="scientific">Micromonospora narathiwatensis</name>
    <dbReference type="NCBI Taxonomy" id="299146"/>
    <lineage>
        <taxon>Bacteria</taxon>
        <taxon>Bacillati</taxon>
        <taxon>Actinomycetota</taxon>
        <taxon>Actinomycetes</taxon>
        <taxon>Micromonosporales</taxon>
        <taxon>Micromonosporaceae</taxon>
        <taxon>Micromonospora</taxon>
    </lineage>
</organism>
<dbReference type="SUPFAM" id="SSF53901">
    <property type="entry name" value="Thiolase-like"/>
    <property type="match status" value="1"/>
</dbReference>
<dbReference type="GO" id="GO:0006633">
    <property type="term" value="P:fatty acid biosynthetic process"/>
    <property type="evidence" value="ECO:0007669"/>
    <property type="project" value="TreeGrafter"/>
</dbReference>
<dbReference type="PANTHER" id="PTHR11712:SF336">
    <property type="entry name" value="3-OXOACYL-[ACYL-CARRIER-PROTEIN] SYNTHASE, MITOCHONDRIAL"/>
    <property type="match status" value="1"/>
</dbReference>
<accession>A0A1A8ZBG5</accession>
<name>A0A1A8ZBG5_9ACTN</name>
<dbReference type="InterPro" id="IPR000794">
    <property type="entry name" value="Beta-ketoacyl_synthase"/>
</dbReference>
<reference evidence="3 4" key="1">
    <citation type="submission" date="2016-06" db="EMBL/GenBank/DDBJ databases">
        <authorList>
            <person name="Kjaerup R.B."/>
            <person name="Dalgaard T.S."/>
            <person name="Juul-Madsen H.R."/>
        </authorList>
    </citation>
    <scope>NUCLEOTIDE SEQUENCE [LARGE SCALE GENOMIC DNA]</scope>
    <source>
        <strain evidence="3 4">DSM 45248</strain>
    </source>
</reference>
<gene>
    <name evidence="3" type="ORF">GA0070621_1156</name>
</gene>
<evidence type="ECO:0000256" key="1">
    <source>
        <dbReference type="ARBA" id="ARBA00022679"/>
    </source>
</evidence>
<dbReference type="PANTHER" id="PTHR11712">
    <property type="entry name" value="POLYKETIDE SYNTHASE-RELATED"/>
    <property type="match status" value="1"/>
</dbReference>
<protein>
    <submittedName>
        <fullName evidence="3">3-oxoacyl-[acyl-carrier-protein] synthase II</fullName>
    </submittedName>
</protein>
<proteinExistence type="predicted"/>
<dbReference type="GO" id="GO:0004315">
    <property type="term" value="F:3-oxoacyl-[acyl-carrier-protein] synthase activity"/>
    <property type="evidence" value="ECO:0007669"/>
    <property type="project" value="TreeGrafter"/>
</dbReference>
<evidence type="ECO:0000313" key="3">
    <source>
        <dbReference type="EMBL" id="SBT41143.1"/>
    </source>
</evidence>
<dbReference type="RefSeq" id="WP_091192145.1">
    <property type="nucleotide sequence ID" value="NZ_LT594324.1"/>
</dbReference>
<keyword evidence="1" id="KW-0808">Transferase</keyword>
<dbReference type="EMBL" id="LT594324">
    <property type="protein sequence ID" value="SBT41143.1"/>
    <property type="molecule type" value="Genomic_DNA"/>
</dbReference>
<dbReference type="Proteomes" id="UP000198765">
    <property type="component" value="Chromosome I"/>
</dbReference>
<dbReference type="OrthoDB" id="7061549at2"/>
<dbReference type="InterPro" id="IPR014030">
    <property type="entry name" value="Ketoacyl_synth_N"/>
</dbReference>
<sequence>MTVTTDSRTSTLVLGVSGWGVLSPYGLGADEFTAGLRTGRDATVDAAELTAEPVPDPRAYALAGFRARDHLGRKGTSFLDRRTAFAVLGCGQALADSDLVVGDDNRDRVGVVLGTGVGSLQSTSDYSRDTLVLEKPYLVNPILFPNTVLNCAAGQAAIWHGLRGINATLAGGAMATLAALRYAMTMLGRGRAEALLVGAMEEYTPHMAWADHRAGAAPTTVGGEGGAVFLIEDAAAMRAAGREPAAEILAIDLGHTGGRTDRATELAERVRKVLHQAGVTGEELATVVTSGAAAEEDALDVTVGPDAVRVAITDLAGNCPTAAGALQVAAVLAHHRGAPEHDGCLSLIVASTADGSVGAAVLRGNGRAARDHR</sequence>
<dbReference type="Pfam" id="PF00109">
    <property type="entry name" value="ketoacyl-synt"/>
    <property type="match status" value="1"/>
</dbReference>